<protein>
    <submittedName>
        <fullName evidence="1">Uncharacterized protein</fullName>
    </submittedName>
</protein>
<organism evidence="1 2">
    <name type="scientific">Blastococcus jejuensis</name>
    <dbReference type="NCBI Taxonomy" id="351224"/>
    <lineage>
        <taxon>Bacteria</taxon>
        <taxon>Bacillati</taxon>
        <taxon>Actinomycetota</taxon>
        <taxon>Actinomycetes</taxon>
        <taxon>Geodermatophilales</taxon>
        <taxon>Geodermatophilaceae</taxon>
        <taxon>Blastococcus</taxon>
    </lineage>
</organism>
<sequence length="147" mass="15697">MTEPQEYEAVFAISHAIFQLTDYDVVPEIGDNVGGLAVPLINGGAAVLCGISAGPVHVRAQVSATPPPPETAAWDEVAEIVFAAPTGSVRVTPLFEDPVPQIGVLTSGPGEYRLRVYARGRDTAPGRFVDTPTEDYLIQVWPEQPSR</sequence>
<dbReference type="EMBL" id="BAAAVV010000003">
    <property type="protein sequence ID" value="GAA3166319.1"/>
    <property type="molecule type" value="Genomic_DNA"/>
</dbReference>
<name>A0ABP6P3S3_9ACTN</name>
<dbReference type="Proteomes" id="UP001499924">
    <property type="component" value="Unassembled WGS sequence"/>
</dbReference>
<dbReference type="RefSeq" id="WP_344688534.1">
    <property type="nucleotide sequence ID" value="NZ_BAAAVV010000003.1"/>
</dbReference>
<evidence type="ECO:0000313" key="2">
    <source>
        <dbReference type="Proteomes" id="UP001499924"/>
    </source>
</evidence>
<accession>A0ABP6P3S3</accession>
<keyword evidence="2" id="KW-1185">Reference proteome</keyword>
<comment type="caution">
    <text evidence="1">The sequence shown here is derived from an EMBL/GenBank/DDBJ whole genome shotgun (WGS) entry which is preliminary data.</text>
</comment>
<gene>
    <name evidence="1" type="ORF">GCM10010531_18670</name>
</gene>
<reference evidence="2" key="1">
    <citation type="journal article" date="2019" name="Int. J. Syst. Evol. Microbiol.">
        <title>The Global Catalogue of Microorganisms (GCM) 10K type strain sequencing project: providing services to taxonomists for standard genome sequencing and annotation.</title>
        <authorList>
            <consortium name="The Broad Institute Genomics Platform"/>
            <consortium name="The Broad Institute Genome Sequencing Center for Infectious Disease"/>
            <person name="Wu L."/>
            <person name="Ma J."/>
        </authorList>
    </citation>
    <scope>NUCLEOTIDE SEQUENCE [LARGE SCALE GENOMIC DNA]</scope>
    <source>
        <strain evidence="2">JCM 15614</strain>
    </source>
</reference>
<evidence type="ECO:0000313" key="1">
    <source>
        <dbReference type="EMBL" id="GAA3166319.1"/>
    </source>
</evidence>
<proteinExistence type="predicted"/>